<evidence type="ECO:0000313" key="2">
    <source>
        <dbReference type="Proteomes" id="UP001145072"/>
    </source>
</evidence>
<sequence length="50" mass="5692">MFESLTNQKLIAAYKKAIDLKLDADFIKLLEKELQDRNVSIASEHSLNKG</sequence>
<protein>
    <submittedName>
        <fullName evidence="1">Sporulation histidine kinase inhibitor Sda</fullName>
    </submittedName>
</protein>
<dbReference type="Pfam" id="PF08970">
    <property type="entry name" value="Sda"/>
    <property type="match status" value="1"/>
</dbReference>
<name>A0A9X3WL93_9BACI</name>
<dbReference type="SUPFAM" id="SSF100985">
    <property type="entry name" value="Sporulation inhibitor Sda"/>
    <property type="match status" value="1"/>
</dbReference>
<organism evidence="1 2">
    <name type="scientific">Aquibacillus koreensis</name>
    <dbReference type="NCBI Taxonomy" id="279446"/>
    <lineage>
        <taxon>Bacteria</taxon>
        <taxon>Bacillati</taxon>
        <taxon>Bacillota</taxon>
        <taxon>Bacilli</taxon>
        <taxon>Bacillales</taxon>
        <taxon>Bacillaceae</taxon>
        <taxon>Aquibacillus</taxon>
    </lineage>
</organism>
<dbReference type="AlphaFoldDB" id="A0A9X3WL93"/>
<dbReference type="Proteomes" id="UP001145072">
    <property type="component" value="Unassembled WGS sequence"/>
</dbReference>
<dbReference type="InterPro" id="IPR036916">
    <property type="entry name" value="Sda_sf"/>
</dbReference>
<dbReference type="InterPro" id="IPR015064">
    <property type="entry name" value="Sda"/>
</dbReference>
<evidence type="ECO:0000313" key="1">
    <source>
        <dbReference type="EMBL" id="MDC3421775.1"/>
    </source>
</evidence>
<reference evidence="1" key="1">
    <citation type="submission" date="2022-06" db="EMBL/GenBank/DDBJ databases">
        <title>Aquibacillus sp. a new bacterium isolated from soil saline samples.</title>
        <authorList>
            <person name="Galisteo C."/>
            <person name="De La Haba R."/>
            <person name="Sanchez-Porro C."/>
            <person name="Ventosa A."/>
        </authorList>
    </citation>
    <scope>NUCLEOTIDE SEQUENCE</scope>
    <source>
        <strain evidence="1">JCM 12387</strain>
    </source>
</reference>
<dbReference type="RefSeq" id="WP_259866123.1">
    <property type="nucleotide sequence ID" value="NZ_JAMQJZ010000013.1"/>
</dbReference>
<keyword evidence="2" id="KW-1185">Reference proteome</keyword>
<dbReference type="Gene3D" id="1.10.287.1100">
    <property type="entry name" value="Sporulation inhibitor A"/>
    <property type="match status" value="1"/>
</dbReference>
<dbReference type="EMBL" id="JAMQJZ010000013">
    <property type="protein sequence ID" value="MDC3421775.1"/>
    <property type="molecule type" value="Genomic_DNA"/>
</dbReference>
<gene>
    <name evidence="1" type="ORF">NC661_15485</name>
</gene>
<proteinExistence type="predicted"/>
<comment type="caution">
    <text evidence="1">The sequence shown here is derived from an EMBL/GenBank/DDBJ whole genome shotgun (WGS) entry which is preliminary data.</text>
</comment>
<accession>A0A9X3WL93</accession>